<dbReference type="InterPro" id="IPR043128">
    <property type="entry name" value="Rev_trsase/Diguanyl_cyclase"/>
</dbReference>
<dbReference type="InterPro" id="IPR012337">
    <property type="entry name" value="RNaseH-like_sf"/>
</dbReference>
<dbReference type="Proteomes" id="UP000694701">
    <property type="component" value="Unplaced"/>
</dbReference>
<reference evidence="4" key="1">
    <citation type="submission" date="2025-08" db="UniProtKB">
        <authorList>
            <consortium name="Ensembl"/>
        </authorList>
    </citation>
    <scope>IDENTIFICATION</scope>
</reference>
<feature type="compositionally biased region" description="Pro residues" evidence="2">
    <location>
        <begin position="656"/>
        <end position="666"/>
    </location>
</feature>
<feature type="domain" description="Integrase catalytic" evidence="3">
    <location>
        <begin position="342"/>
        <end position="501"/>
    </location>
</feature>
<dbReference type="Gene3D" id="1.10.340.70">
    <property type="match status" value="1"/>
</dbReference>
<sequence length="708" mass="79279">MTAYYLRFLPQYSQTTAPLRQLLKKEEPWNWTSACSEAVRTLKSQLTTPPVLAHFNPDSQPIVTCDAFTQALGAVLSQMQDGVERPVAFASRALTPTEQRYSVGEREALACVWATERWHLFLYGRHFTLRTDHQALTTLLSASGSGHKPLRLHRWGERLRQYDYQLKFTPGRDNVVADLLSRSIDAPTPAASPGNDDMEPDLIQMLYTPLQESVSLEQLQRESKCDPTLTTLRIYIRSGWPARVPEELKPFAKVQNELSCWGDVCVSRGLCTVVPRSLRARVLSMAHEGHLGIVKLKQRCRDLVWWPGIDRDIEGLVRDCEPCLLSGKTGQPVSPPLQPVPWPSHPWEHLQLDICGEIHGHGVPHHQRFLVVVYDLHSKWPEVIPAGTVTTQTITQILESLFARWGMPRAITTDNGPQFTSADFSNFLCSKGIKHFRAALYHPQANGGVERFNQSLKNGIRAHQAQGYTFQTALNLTLMHYRASQHTTTQASPALLMLGREMDLPLDRLRPQELSAAASGGTWAAAKAAVTSNQRRMKANFDRRHKAKPSTITVLDWVRVQRPHRSNKMASFWSKPLQVDRQLGPATFLLSDGSHWHASRLRKVPNPFNSNMCSQAREPSGGPTHSSAFAPPSLGPVQPRAGRVHQGSPVRVVPQQSPPAVGPQPLHPLLDENQEGQEVPQSTVTESRPIRARARPAYLKDFITDFNA</sequence>
<dbReference type="Ensembl" id="ENSCCRT00020070093.1">
    <property type="protein sequence ID" value="ENSCCRP00020063668.1"/>
    <property type="gene ID" value="ENSCCRG00020030029.1"/>
</dbReference>
<dbReference type="GO" id="GO:0003676">
    <property type="term" value="F:nucleic acid binding"/>
    <property type="evidence" value="ECO:0007669"/>
    <property type="project" value="InterPro"/>
</dbReference>
<accession>A0A8C2HS41</accession>
<evidence type="ECO:0000256" key="2">
    <source>
        <dbReference type="SAM" id="MobiDB-lite"/>
    </source>
</evidence>
<dbReference type="AlphaFoldDB" id="A0A8C2HS41"/>
<dbReference type="SUPFAM" id="SSF53098">
    <property type="entry name" value="Ribonuclease H-like"/>
    <property type="match status" value="1"/>
</dbReference>
<proteinExistence type="predicted"/>
<organism evidence="4 5">
    <name type="scientific">Cyprinus carpio</name>
    <name type="common">Common carp</name>
    <dbReference type="NCBI Taxonomy" id="7962"/>
    <lineage>
        <taxon>Eukaryota</taxon>
        <taxon>Metazoa</taxon>
        <taxon>Chordata</taxon>
        <taxon>Craniata</taxon>
        <taxon>Vertebrata</taxon>
        <taxon>Euteleostomi</taxon>
        <taxon>Actinopterygii</taxon>
        <taxon>Neopterygii</taxon>
        <taxon>Teleostei</taxon>
        <taxon>Ostariophysi</taxon>
        <taxon>Cypriniformes</taxon>
        <taxon>Cyprinidae</taxon>
        <taxon>Cyprininae</taxon>
        <taxon>Cyprinus</taxon>
    </lineage>
</organism>
<evidence type="ECO:0000259" key="3">
    <source>
        <dbReference type="PROSITE" id="PS50994"/>
    </source>
</evidence>
<dbReference type="Gene3D" id="3.10.20.370">
    <property type="match status" value="1"/>
</dbReference>
<protein>
    <recommendedName>
        <fullName evidence="1">Gypsy retrotransposon integrase-like protein 1</fullName>
    </recommendedName>
</protein>
<dbReference type="FunFam" id="3.30.420.10:FF:000063">
    <property type="entry name" value="Retrovirus-related Pol polyprotein from transposon 297-like Protein"/>
    <property type="match status" value="1"/>
</dbReference>
<dbReference type="InterPro" id="IPR043502">
    <property type="entry name" value="DNA/RNA_pol_sf"/>
</dbReference>
<evidence type="ECO:0000313" key="5">
    <source>
        <dbReference type="Proteomes" id="UP000694701"/>
    </source>
</evidence>
<dbReference type="SUPFAM" id="SSF56672">
    <property type="entry name" value="DNA/RNA polymerases"/>
    <property type="match status" value="1"/>
</dbReference>
<dbReference type="InterPro" id="IPR036397">
    <property type="entry name" value="RNaseH_sf"/>
</dbReference>
<dbReference type="Pfam" id="PF00665">
    <property type="entry name" value="rve"/>
    <property type="match status" value="1"/>
</dbReference>
<dbReference type="Pfam" id="PF17921">
    <property type="entry name" value="Integrase_H2C2"/>
    <property type="match status" value="1"/>
</dbReference>
<dbReference type="PANTHER" id="PTHR37984">
    <property type="entry name" value="PROTEIN CBG26694"/>
    <property type="match status" value="1"/>
</dbReference>
<dbReference type="InterPro" id="IPR001584">
    <property type="entry name" value="Integrase_cat-core"/>
</dbReference>
<dbReference type="PANTHER" id="PTHR37984:SF15">
    <property type="entry name" value="INTEGRASE CATALYTIC DOMAIN-CONTAINING PROTEIN"/>
    <property type="match status" value="1"/>
</dbReference>
<dbReference type="Gene3D" id="3.30.420.10">
    <property type="entry name" value="Ribonuclease H-like superfamily/Ribonuclease H"/>
    <property type="match status" value="1"/>
</dbReference>
<feature type="region of interest" description="Disordered" evidence="2">
    <location>
        <begin position="608"/>
        <end position="686"/>
    </location>
</feature>
<dbReference type="PROSITE" id="PS50994">
    <property type="entry name" value="INTEGRASE"/>
    <property type="match status" value="1"/>
</dbReference>
<dbReference type="InterPro" id="IPR041588">
    <property type="entry name" value="Integrase_H2C2"/>
</dbReference>
<evidence type="ECO:0000256" key="1">
    <source>
        <dbReference type="ARBA" id="ARBA00039658"/>
    </source>
</evidence>
<dbReference type="CDD" id="cd09274">
    <property type="entry name" value="RNase_HI_RT_Ty3"/>
    <property type="match status" value="1"/>
</dbReference>
<evidence type="ECO:0000313" key="4">
    <source>
        <dbReference type="Ensembl" id="ENSCCRP00020063668.1"/>
    </source>
</evidence>
<dbReference type="FunFam" id="3.10.20.370:FF:000001">
    <property type="entry name" value="Retrovirus-related Pol polyprotein from transposon 17.6-like protein"/>
    <property type="match status" value="1"/>
</dbReference>
<dbReference type="InterPro" id="IPR041577">
    <property type="entry name" value="RT_RNaseH_2"/>
</dbReference>
<dbReference type="InterPro" id="IPR050951">
    <property type="entry name" value="Retrovirus_Pol_polyprotein"/>
</dbReference>
<dbReference type="Gene3D" id="3.30.70.270">
    <property type="match status" value="1"/>
</dbReference>
<name>A0A8C2HS41_CYPCA</name>
<dbReference type="FunFam" id="1.10.340.70:FF:000003">
    <property type="entry name" value="Protein CBG25708"/>
    <property type="match status" value="1"/>
</dbReference>
<dbReference type="Pfam" id="PF17919">
    <property type="entry name" value="RT_RNaseH_2"/>
    <property type="match status" value="1"/>
</dbReference>
<dbReference type="GO" id="GO:0015074">
    <property type="term" value="P:DNA integration"/>
    <property type="evidence" value="ECO:0007669"/>
    <property type="project" value="InterPro"/>
</dbReference>